<evidence type="ECO:0000313" key="3">
    <source>
        <dbReference type="Proteomes" id="UP001221757"/>
    </source>
</evidence>
<feature type="region of interest" description="Disordered" evidence="1">
    <location>
        <begin position="249"/>
        <end position="276"/>
    </location>
</feature>
<feature type="region of interest" description="Disordered" evidence="1">
    <location>
        <begin position="69"/>
        <end position="89"/>
    </location>
</feature>
<proteinExistence type="predicted"/>
<comment type="caution">
    <text evidence="2">The sequence shown here is derived from an EMBL/GenBank/DDBJ whole genome shotgun (WGS) entry which is preliminary data.</text>
</comment>
<keyword evidence="3" id="KW-1185">Reference proteome</keyword>
<evidence type="ECO:0000256" key="1">
    <source>
        <dbReference type="SAM" id="MobiDB-lite"/>
    </source>
</evidence>
<gene>
    <name evidence="2" type="ORF">B0H17DRAFT_1138431</name>
</gene>
<dbReference type="EMBL" id="JARKIE010000118">
    <property type="protein sequence ID" value="KAJ7681396.1"/>
    <property type="molecule type" value="Genomic_DNA"/>
</dbReference>
<organism evidence="2 3">
    <name type="scientific">Mycena rosella</name>
    <name type="common">Pink bonnet</name>
    <name type="synonym">Agaricus rosellus</name>
    <dbReference type="NCBI Taxonomy" id="1033263"/>
    <lineage>
        <taxon>Eukaryota</taxon>
        <taxon>Fungi</taxon>
        <taxon>Dikarya</taxon>
        <taxon>Basidiomycota</taxon>
        <taxon>Agaricomycotina</taxon>
        <taxon>Agaricomycetes</taxon>
        <taxon>Agaricomycetidae</taxon>
        <taxon>Agaricales</taxon>
        <taxon>Marasmiineae</taxon>
        <taxon>Mycenaceae</taxon>
        <taxon>Mycena</taxon>
    </lineage>
</organism>
<sequence length="333" mass="36265">MRKHHAALTVGDGLDLAQHLDDPLHAARASCACDACDDDRKTRGCNDPHACAANAASRLGQIHPQWVPEHDETEEPEAAPSNQADDSGRFIPPPAITNHSQGLQCTSSVHRHPSVDVITVKLAKRMRLAPKSHFFPRKQNTIQQGVVSPFHLPMLKVSGKRAAAKVREATKKGAINPMDAAALLTDPSYVGNASDADDLSEHFGRLCLSPDQIETQMLLPVAPTAQPLDSEVAPSDQLDSDQLVPPVVSVPTSAPLKGRKKKQKNTRLATTAGRTAAEHTDAVLPAPPVGFTEYRLPSFDTRRIIYPGANHNPWWDMPQLILQVLFLYMVIVF</sequence>
<protein>
    <submittedName>
        <fullName evidence="2">Uncharacterized protein</fullName>
    </submittedName>
</protein>
<feature type="compositionally biased region" description="Low complexity" evidence="1">
    <location>
        <begin position="266"/>
        <end position="275"/>
    </location>
</feature>
<name>A0AAD7D695_MYCRO</name>
<dbReference type="Proteomes" id="UP001221757">
    <property type="component" value="Unassembled WGS sequence"/>
</dbReference>
<evidence type="ECO:0000313" key="2">
    <source>
        <dbReference type="EMBL" id="KAJ7681396.1"/>
    </source>
</evidence>
<reference evidence="2" key="1">
    <citation type="submission" date="2023-03" db="EMBL/GenBank/DDBJ databases">
        <title>Massive genome expansion in bonnet fungi (Mycena s.s.) driven by repeated elements and novel gene families across ecological guilds.</title>
        <authorList>
            <consortium name="Lawrence Berkeley National Laboratory"/>
            <person name="Harder C.B."/>
            <person name="Miyauchi S."/>
            <person name="Viragh M."/>
            <person name="Kuo A."/>
            <person name="Thoen E."/>
            <person name="Andreopoulos B."/>
            <person name="Lu D."/>
            <person name="Skrede I."/>
            <person name="Drula E."/>
            <person name="Henrissat B."/>
            <person name="Morin E."/>
            <person name="Kohler A."/>
            <person name="Barry K."/>
            <person name="LaButti K."/>
            <person name="Morin E."/>
            <person name="Salamov A."/>
            <person name="Lipzen A."/>
            <person name="Mereny Z."/>
            <person name="Hegedus B."/>
            <person name="Baldrian P."/>
            <person name="Stursova M."/>
            <person name="Weitz H."/>
            <person name="Taylor A."/>
            <person name="Grigoriev I.V."/>
            <person name="Nagy L.G."/>
            <person name="Martin F."/>
            <person name="Kauserud H."/>
        </authorList>
    </citation>
    <scope>NUCLEOTIDE SEQUENCE</scope>
    <source>
        <strain evidence="2">CBHHK067</strain>
    </source>
</reference>
<dbReference type="AlphaFoldDB" id="A0AAD7D695"/>
<accession>A0AAD7D695</accession>